<keyword evidence="2" id="KW-1185">Reference proteome</keyword>
<organism evidence="1 2">
    <name type="scientific">Ancylostoma ceylanicum</name>
    <dbReference type="NCBI Taxonomy" id="53326"/>
    <lineage>
        <taxon>Eukaryota</taxon>
        <taxon>Metazoa</taxon>
        <taxon>Ecdysozoa</taxon>
        <taxon>Nematoda</taxon>
        <taxon>Chromadorea</taxon>
        <taxon>Rhabditida</taxon>
        <taxon>Rhabditina</taxon>
        <taxon>Rhabditomorpha</taxon>
        <taxon>Strongyloidea</taxon>
        <taxon>Ancylostomatidae</taxon>
        <taxon>Ancylostomatinae</taxon>
        <taxon>Ancylostoma</taxon>
    </lineage>
</organism>
<proteinExistence type="predicted"/>
<accession>A0A016W1A7</accession>
<evidence type="ECO:0000313" key="1">
    <source>
        <dbReference type="EMBL" id="EYC33381.1"/>
    </source>
</evidence>
<comment type="caution">
    <text evidence="1">The sequence shown here is derived from an EMBL/GenBank/DDBJ whole genome shotgun (WGS) entry which is preliminary data.</text>
</comment>
<sequence>MMNDLAPKLDRRKRAAWGANKSIEDAVKKTKNNTLRTHLFNTTVLPALTYALATWALRKQDENARYKGWRGYRQNWSSTASVTIDSSSEGWYICVVKSDGNDMEPIEYRLRRYCKIPGESFMSLTVIAIETRPRFIRASWNVSADEGIKLRFAHWLLLNFDYTA</sequence>
<name>A0A016W1A7_9BILA</name>
<gene>
    <name evidence="1" type="primary">Acey_s0002.g766</name>
    <name evidence="1" type="ORF">Y032_0002g766</name>
</gene>
<reference evidence="2" key="1">
    <citation type="journal article" date="2015" name="Nat. Genet.">
        <title>The genome and transcriptome of the zoonotic hookworm Ancylostoma ceylanicum identify infection-specific gene families.</title>
        <authorList>
            <person name="Schwarz E.M."/>
            <person name="Hu Y."/>
            <person name="Antoshechkin I."/>
            <person name="Miller M.M."/>
            <person name="Sternberg P.W."/>
            <person name="Aroian R.V."/>
        </authorList>
    </citation>
    <scope>NUCLEOTIDE SEQUENCE</scope>
    <source>
        <strain evidence="2">HY135</strain>
    </source>
</reference>
<dbReference type="Proteomes" id="UP000024635">
    <property type="component" value="Unassembled WGS sequence"/>
</dbReference>
<evidence type="ECO:0000313" key="2">
    <source>
        <dbReference type="Proteomes" id="UP000024635"/>
    </source>
</evidence>
<protein>
    <submittedName>
        <fullName evidence="1">Uncharacterized protein</fullName>
    </submittedName>
</protein>
<dbReference type="AlphaFoldDB" id="A0A016W1A7"/>
<dbReference type="EMBL" id="JARK01001338">
    <property type="protein sequence ID" value="EYC33381.1"/>
    <property type="molecule type" value="Genomic_DNA"/>
</dbReference>